<protein>
    <submittedName>
        <fullName evidence="4">CBS domain-containing protein</fullName>
    </submittedName>
</protein>
<keyword evidence="5" id="KW-1185">Reference proteome</keyword>
<dbReference type="PANTHER" id="PTHR43080">
    <property type="entry name" value="CBS DOMAIN-CONTAINING PROTEIN CBSX3, MITOCHONDRIAL"/>
    <property type="match status" value="1"/>
</dbReference>
<dbReference type="InterPro" id="IPR000644">
    <property type="entry name" value="CBS_dom"/>
</dbReference>
<evidence type="ECO:0000256" key="1">
    <source>
        <dbReference type="ARBA" id="ARBA00023122"/>
    </source>
</evidence>
<dbReference type="AlphaFoldDB" id="A0A1I1TWZ4"/>
<dbReference type="InterPro" id="IPR051257">
    <property type="entry name" value="Diverse_CBS-Domain"/>
</dbReference>
<dbReference type="STRING" id="1045775.SAMN05216378_0675"/>
<evidence type="ECO:0000313" key="5">
    <source>
        <dbReference type="Proteomes" id="UP000198855"/>
    </source>
</evidence>
<evidence type="ECO:0000313" key="4">
    <source>
        <dbReference type="EMBL" id="SFD61808.1"/>
    </source>
</evidence>
<dbReference type="PANTHER" id="PTHR43080:SF2">
    <property type="entry name" value="CBS DOMAIN-CONTAINING PROTEIN"/>
    <property type="match status" value="1"/>
</dbReference>
<organism evidence="4 5">
    <name type="scientific">Paenibacillus catalpae</name>
    <dbReference type="NCBI Taxonomy" id="1045775"/>
    <lineage>
        <taxon>Bacteria</taxon>
        <taxon>Bacillati</taxon>
        <taxon>Bacillota</taxon>
        <taxon>Bacilli</taxon>
        <taxon>Bacillales</taxon>
        <taxon>Paenibacillaceae</taxon>
        <taxon>Paenibacillus</taxon>
    </lineage>
</organism>
<evidence type="ECO:0000259" key="3">
    <source>
        <dbReference type="PROSITE" id="PS51371"/>
    </source>
</evidence>
<dbReference type="SUPFAM" id="SSF54631">
    <property type="entry name" value="CBS-domain pair"/>
    <property type="match status" value="1"/>
</dbReference>
<dbReference type="EMBL" id="FOMT01000001">
    <property type="protein sequence ID" value="SFD61808.1"/>
    <property type="molecule type" value="Genomic_DNA"/>
</dbReference>
<sequence length="140" mass="15154">MSKQIKDVMSSPCITATLLDNVYELAVLMKQNDIGFIPIVEGTKLIGAVTDRDLVVRGYAEKHSGSTDVETVMTTDLLTISPDTTMEEAAELMAKHKIRRLPVVENGHLVGVVAIGDLAVRDAFIQEAGAALNEISEHVH</sequence>
<accession>A0A1I1TWZ4</accession>
<evidence type="ECO:0000256" key="2">
    <source>
        <dbReference type="PROSITE-ProRule" id="PRU00703"/>
    </source>
</evidence>
<dbReference type="Proteomes" id="UP000198855">
    <property type="component" value="Unassembled WGS sequence"/>
</dbReference>
<dbReference type="Pfam" id="PF00571">
    <property type="entry name" value="CBS"/>
    <property type="match status" value="2"/>
</dbReference>
<dbReference type="InterPro" id="IPR046342">
    <property type="entry name" value="CBS_dom_sf"/>
</dbReference>
<dbReference type="Gene3D" id="3.10.580.10">
    <property type="entry name" value="CBS-domain"/>
    <property type="match status" value="1"/>
</dbReference>
<dbReference type="SMART" id="SM00116">
    <property type="entry name" value="CBS"/>
    <property type="match status" value="2"/>
</dbReference>
<dbReference type="CDD" id="cd04622">
    <property type="entry name" value="CBS_pair_HRP1_like"/>
    <property type="match status" value="1"/>
</dbReference>
<feature type="domain" description="CBS" evidence="3">
    <location>
        <begin position="73"/>
        <end position="132"/>
    </location>
</feature>
<reference evidence="5" key="1">
    <citation type="submission" date="2016-10" db="EMBL/GenBank/DDBJ databases">
        <authorList>
            <person name="Varghese N."/>
            <person name="Submissions S."/>
        </authorList>
    </citation>
    <scope>NUCLEOTIDE SEQUENCE [LARGE SCALE GENOMIC DNA]</scope>
    <source>
        <strain evidence="5">CGMCC 1.10784</strain>
    </source>
</reference>
<name>A0A1I1TWZ4_9BACL</name>
<dbReference type="PROSITE" id="PS51371">
    <property type="entry name" value="CBS"/>
    <property type="match status" value="2"/>
</dbReference>
<gene>
    <name evidence="4" type="ORF">SAMN05216378_0675</name>
</gene>
<feature type="domain" description="CBS" evidence="3">
    <location>
        <begin position="9"/>
        <end position="65"/>
    </location>
</feature>
<keyword evidence="1 2" id="KW-0129">CBS domain</keyword>
<proteinExistence type="predicted"/>